<protein>
    <submittedName>
        <fullName evidence="1">Putative phage tail protein</fullName>
    </submittedName>
</protein>
<dbReference type="InterPro" id="IPR013783">
    <property type="entry name" value="Ig-like_fold"/>
</dbReference>
<reference evidence="1 2" key="1">
    <citation type="submission" date="2016-10" db="EMBL/GenBank/DDBJ databases">
        <authorList>
            <person name="de Groot N.N."/>
        </authorList>
    </citation>
    <scope>NUCLEOTIDE SEQUENCE [LARGE SCALE GENOMIC DNA]</scope>
    <source>
        <strain evidence="1 2">CGMCC 1.8925</strain>
    </source>
</reference>
<dbReference type="EMBL" id="FMVT01000001">
    <property type="protein sequence ID" value="SCX88194.1"/>
    <property type="molecule type" value="Genomic_DNA"/>
</dbReference>
<dbReference type="Proteomes" id="UP000199502">
    <property type="component" value="Unassembled WGS sequence"/>
</dbReference>
<sequence>MAVFSAIGAALWGIGYAVGFLGAVAGLSTATILSLASAVSSFTIAATMTAVQRALSPRVNVPQQEMQAVLNQTDAQRRVYVGQNLVGGIRALFEVKDGVLYQLVLVAHGRIEGFDRFWIDGEPQTLANSLDWWGKPQPVRYPTGTDKEGYVNVVTRNGSGQGGSYPVLLSEFDIWTEARRLQNQATFLVGSKAPGQEDFVKVFPKGHQTLFQWEIKGRQIYDPRNGQTVYSDNAALVTGHYLRHPDGLKLDQSEIDWLNVAAMADVSDIAVPQQLGGSEPSLRLWGYWTLDEDPRAVLDRMGAASGLRAYETQTGQIGLIGGPYGTPSMTLTAKDIRDIQTRAAISEREGYNVLSVHYMSALHNYEVIEVDPWRDEPRLEIEGEIAQELRMEMCPNRSQARRRGKQQIHDDNRGRVEVITNLVGLKARFPRFAGQRHTILLDYRPEDGSGRVIAGEFEVLDHKFDPVSLECRIVLAPVNRACQAWTPSEEGSVPELPASDAADGPPQLIATAAQRIRGGTASLVVEAEALGRDDLSVQARYRLAGTSRWTRMATSDLTAESGVVSDGGRYEIEARWLGVFEGIAPWISLGTVAVQINSTPPAAPTSLSVVPGGGEALVRWRNPPANFAQARIYRGTSAIFSAAIQIGTTGGAIGQFSEYPDATIDPDQSYYYWVAAANQSGVEGPPAGPQTLA</sequence>
<proteinExistence type="predicted"/>
<dbReference type="Gene3D" id="2.60.40.10">
    <property type="entry name" value="Immunoglobulins"/>
    <property type="match status" value="1"/>
</dbReference>
<dbReference type="OrthoDB" id="7357280at2"/>
<evidence type="ECO:0000313" key="2">
    <source>
        <dbReference type="Proteomes" id="UP000199502"/>
    </source>
</evidence>
<name>A0A1G5BDK0_9RHOB</name>
<dbReference type="AlphaFoldDB" id="A0A1G5BDK0"/>
<organism evidence="1 2">
    <name type="scientific">Paracoccus tibetensis</name>
    <dbReference type="NCBI Taxonomy" id="336292"/>
    <lineage>
        <taxon>Bacteria</taxon>
        <taxon>Pseudomonadati</taxon>
        <taxon>Pseudomonadota</taxon>
        <taxon>Alphaproteobacteria</taxon>
        <taxon>Rhodobacterales</taxon>
        <taxon>Paracoccaceae</taxon>
        <taxon>Paracoccus</taxon>
    </lineage>
</organism>
<accession>A0A1G5BDK0</accession>
<dbReference type="STRING" id="336292.SAMN05660710_00100"/>
<gene>
    <name evidence="1" type="ORF">SAMN05660710_00100</name>
</gene>
<dbReference type="RefSeq" id="WP_090739568.1">
    <property type="nucleotide sequence ID" value="NZ_FMVT01000001.1"/>
</dbReference>
<evidence type="ECO:0000313" key="1">
    <source>
        <dbReference type="EMBL" id="SCX88194.1"/>
    </source>
</evidence>
<keyword evidence="2" id="KW-1185">Reference proteome</keyword>